<keyword evidence="12" id="KW-1185">Reference proteome</keyword>
<evidence type="ECO:0000313" key="13">
    <source>
        <dbReference type="RefSeq" id="XP_028147799.1"/>
    </source>
</evidence>
<evidence type="ECO:0000256" key="9">
    <source>
        <dbReference type="SAM" id="Phobius"/>
    </source>
</evidence>
<dbReference type="AlphaFoldDB" id="A0A6P7GE40"/>
<protein>
    <submittedName>
        <fullName evidence="13">Uncharacterized protein LOC114341206</fullName>
    </submittedName>
</protein>
<keyword evidence="7" id="KW-0325">Glycoprotein</keyword>
<keyword evidence="5 9" id="KW-1133">Transmembrane helix</keyword>
<feature type="signal peptide" evidence="10">
    <location>
        <begin position="1"/>
        <end position="21"/>
    </location>
</feature>
<dbReference type="Proteomes" id="UP001652700">
    <property type="component" value="Unplaced"/>
</dbReference>
<evidence type="ECO:0000256" key="5">
    <source>
        <dbReference type="ARBA" id="ARBA00022989"/>
    </source>
</evidence>
<feature type="region of interest" description="Disordered" evidence="8">
    <location>
        <begin position="157"/>
        <end position="178"/>
    </location>
</feature>
<reference evidence="13" key="1">
    <citation type="submission" date="2025-04" db="UniProtKB">
        <authorList>
            <consortium name="RefSeq"/>
        </authorList>
    </citation>
    <scope>IDENTIFICATION</scope>
    <source>
        <tissue evidence="13">Whole insect</tissue>
    </source>
</reference>
<evidence type="ECO:0000256" key="1">
    <source>
        <dbReference type="ARBA" id="ARBA00004479"/>
    </source>
</evidence>
<keyword evidence="3 9" id="KW-0812">Transmembrane</keyword>
<feature type="region of interest" description="Disordered" evidence="8">
    <location>
        <begin position="27"/>
        <end position="105"/>
    </location>
</feature>
<dbReference type="Pfam" id="PF06679">
    <property type="entry name" value="DUF1180"/>
    <property type="match status" value="1"/>
</dbReference>
<evidence type="ECO:0000256" key="7">
    <source>
        <dbReference type="ARBA" id="ARBA00023180"/>
    </source>
</evidence>
<dbReference type="RefSeq" id="XP_028147799.1">
    <property type="nucleotide sequence ID" value="XM_028291998.1"/>
</dbReference>
<evidence type="ECO:0000256" key="2">
    <source>
        <dbReference type="ARBA" id="ARBA00006986"/>
    </source>
</evidence>
<evidence type="ECO:0000256" key="10">
    <source>
        <dbReference type="SAM" id="SignalP"/>
    </source>
</evidence>
<feature type="compositionally biased region" description="Polar residues" evidence="8">
    <location>
        <begin position="75"/>
        <end position="85"/>
    </location>
</feature>
<sequence>MSINLFLYLLMFSSAICLTKGTSVERIPKKSAQSDNTDTNKETHKEPAVQISAKPAKPVTHSDSSSSVKKDSVKQTPHNQTTSVTKAEKVLDGNNDVPESNSAQAESGAVIRGVLVFGGLGLIFLIYVGVRTYRRRKMPIIRKYGVRARRSDVEMRPLPLDDDEEDETVFDLSHLNKP</sequence>
<feature type="compositionally biased region" description="Acidic residues" evidence="8">
    <location>
        <begin position="160"/>
        <end position="169"/>
    </location>
</feature>
<dbReference type="GO" id="GO:0016020">
    <property type="term" value="C:membrane"/>
    <property type="evidence" value="ECO:0007669"/>
    <property type="project" value="UniProtKB-SubCell"/>
</dbReference>
<proteinExistence type="inferred from homology"/>
<dbReference type="EnsemblMetazoa" id="XM_050645175.1">
    <property type="protein sequence ID" value="XP_050501132.1"/>
    <property type="gene ID" value="LOC126881120"/>
</dbReference>
<comment type="subcellular location">
    <subcellularLocation>
        <location evidence="1">Membrane</location>
        <topology evidence="1">Single-pass type I membrane protein</topology>
    </subcellularLocation>
</comment>
<evidence type="ECO:0000256" key="4">
    <source>
        <dbReference type="ARBA" id="ARBA00022729"/>
    </source>
</evidence>
<dbReference type="InParanoid" id="A0A6P7GE40"/>
<evidence type="ECO:0000313" key="11">
    <source>
        <dbReference type="EnsemblMetazoa" id="XP_050501132.1"/>
    </source>
</evidence>
<feature type="transmembrane region" description="Helical" evidence="9">
    <location>
        <begin position="109"/>
        <end position="130"/>
    </location>
</feature>
<reference evidence="11" key="2">
    <citation type="submission" date="2025-05" db="UniProtKB">
        <authorList>
            <consortium name="EnsemblMetazoa"/>
        </authorList>
    </citation>
    <scope>IDENTIFICATION</scope>
</reference>
<comment type="similarity">
    <text evidence="2">Belongs to the FAM174 family.</text>
</comment>
<accession>A0A6P7GE40</accession>
<dbReference type="PANTHER" id="PTHR28607">
    <property type="entry name" value="EXPRESSED PROTEIN"/>
    <property type="match status" value="1"/>
</dbReference>
<evidence type="ECO:0000313" key="12">
    <source>
        <dbReference type="Proteomes" id="UP001652700"/>
    </source>
</evidence>
<dbReference type="OrthoDB" id="5917722at2759"/>
<dbReference type="InterPro" id="IPR009565">
    <property type="entry name" value="FAM174-like"/>
</dbReference>
<feature type="chain" id="PRO_5027595090" evidence="10">
    <location>
        <begin position="22"/>
        <end position="178"/>
    </location>
</feature>
<evidence type="ECO:0000256" key="6">
    <source>
        <dbReference type="ARBA" id="ARBA00023136"/>
    </source>
</evidence>
<keyword evidence="4 10" id="KW-0732">Signal</keyword>
<organism evidence="13">
    <name type="scientific">Diabrotica virgifera virgifera</name>
    <name type="common">western corn rootworm</name>
    <dbReference type="NCBI Taxonomy" id="50390"/>
    <lineage>
        <taxon>Eukaryota</taxon>
        <taxon>Metazoa</taxon>
        <taxon>Ecdysozoa</taxon>
        <taxon>Arthropoda</taxon>
        <taxon>Hexapoda</taxon>
        <taxon>Insecta</taxon>
        <taxon>Pterygota</taxon>
        <taxon>Neoptera</taxon>
        <taxon>Endopterygota</taxon>
        <taxon>Coleoptera</taxon>
        <taxon>Polyphaga</taxon>
        <taxon>Cucujiformia</taxon>
        <taxon>Chrysomeloidea</taxon>
        <taxon>Chrysomelidae</taxon>
        <taxon>Galerucinae</taxon>
        <taxon>Diabroticina</taxon>
        <taxon>Diabroticites</taxon>
        <taxon>Diabrotica</taxon>
    </lineage>
</organism>
<gene>
    <name evidence="13" type="primary">LOC114341206</name>
</gene>
<evidence type="ECO:0000256" key="8">
    <source>
        <dbReference type="SAM" id="MobiDB-lite"/>
    </source>
</evidence>
<name>A0A6P7GE40_DIAVI</name>
<keyword evidence="6 9" id="KW-0472">Membrane</keyword>
<evidence type="ECO:0000256" key="3">
    <source>
        <dbReference type="ARBA" id="ARBA00022692"/>
    </source>
</evidence>
<dbReference type="PANTHER" id="PTHR28607:SF4">
    <property type="entry name" value="TRANSMEMBRANE PROTEIN"/>
    <property type="match status" value="1"/>
</dbReference>
<feature type="compositionally biased region" description="Basic and acidic residues" evidence="8">
    <location>
        <begin position="38"/>
        <end position="47"/>
    </location>
</feature>